<dbReference type="Proteomes" id="UP001205337">
    <property type="component" value="Unassembled WGS sequence"/>
</dbReference>
<comment type="caution">
    <text evidence="1">The sequence shown here is derived from an EMBL/GenBank/DDBJ whole genome shotgun (WGS) entry which is preliminary data.</text>
</comment>
<dbReference type="RefSeq" id="WP_258798664.1">
    <property type="nucleotide sequence ID" value="NZ_JANTHX010000007.1"/>
</dbReference>
<sequence>MVTYEIVLPYARSDRLAAAFPEFACADLARQRTVLVGELHDQAELHSVLNRLADLGLELDQVRRIDTATQGAPS</sequence>
<name>A0ABT1ZFV9_9MICO</name>
<dbReference type="EMBL" id="JANTHX010000007">
    <property type="protein sequence ID" value="MCS0499604.1"/>
    <property type="molecule type" value="Genomic_DNA"/>
</dbReference>
<protein>
    <submittedName>
        <fullName evidence="1">Uncharacterized protein</fullName>
    </submittedName>
</protein>
<evidence type="ECO:0000313" key="2">
    <source>
        <dbReference type="Proteomes" id="UP001205337"/>
    </source>
</evidence>
<gene>
    <name evidence="1" type="ORF">NUH29_08590</name>
</gene>
<keyword evidence="2" id="KW-1185">Reference proteome</keyword>
<reference evidence="1 2" key="1">
    <citation type="submission" date="2022-08" db="EMBL/GenBank/DDBJ databases">
        <authorList>
            <person name="Li F."/>
        </authorList>
    </citation>
    <scope>NUCLEOTIDE SEQUENCE [LARGE SCALE GENOMIC DNA]</scope>
    <source>
        <strain evidence="1 2">10F1B-8-1</strain>
    </source>
</reference>
<evidence type="ECO:0000313" key="1">
    <source>
        <dbReference type="EMBL" id="MCS0499604.1"/>
    </source>
</evidence>
<proteinExistence type="predicted"/>
<organism evidence="1 2">
    <name type="scientific">Protaetiibacter mangrovi</name>
    <dbReference type="NCBI Taxonomy" id="2970926"/>
    <lineage>
        <taxon>Bacteria</taxon>
        <taxon>Bacillati</taxon>
        <taxon>Actinomycetota</taxon>
        <taxon>Actinomycetes</taxon>
        <taxon>Micrococcales</taxon>
        <taxon>Microbacteriaceae</taxon>
        <taxon>Protaetiibacter</taxon>
    </lineage>
</organism>
<accession>A0ABT1ZFV9</accession>